<dbReference type="CDD" id="cd00265">
    <property type="entry name" value="MADS_MEF2_like"/>
    <property type="match status" value="1"/>
</dbReference>
<dbReference type="InterPro" id="IPR033896">
    <property type="entry name" value="MEF2-like_N"/>
</dbReference>
<evidence type="ECO:0000313" key="7">
    <source>
        <dbReference type="EMBL" id="SPD10400.1"/>
    </source>
</evidence>
<dbReference type="Pfam" id="PF00319">
    <property type="entry name" value="SRF-TF"/>
    <property type="match status" value="1"/>
</dbReference>
<dbReference type="GO" id="GO:0000977">
    <property type="term" value="F:RNA polymerase II transcription regulatory region sequence-specific DNA binding"/>
    <property type="evidence" value="ECO:0007669"/>
    <property type="project" value="InterPro"/>
</dbReference>
<keyword evidence="4" id="KW-0804">Transcription</keyword>
<dbReference type="SUPFAM" id="SSF55455">
    <property type="entry name" value="SRF-like"/>
    <property type="match status" value="1"/>
</dbReference>
<dbReference type="InterPro" id="IPR050142">
    <property type="entry name" value="MADS-box/MEF2_TF"/>
</dbReference>
<evidence type="ECO:0000256" key="5">
    <source>
        <dbReference type="ARBA" id="ARBA00023242"/>
    </source>
</evidence>
<evidence type="ECO:0000256" key="3">
    <source>
        <dbReference type="ARBA" id="ARBA00023125"/>
    </source>
</evidence>
<name>A0A2N9HFF9_FAGSY</name>
<dbReference type="GO" id="GO:0005634">
    <property type="term" value="C:nucleus"/>
    <property type="evidence" value="ECO:0007669"/>
    <property type="project" value="UniProtKB-SubCell"/>
</dbReference>
<dbReference type="InterPro" id="IPR002100">
    <property type="entry name" value="TF_MADSbox"/>
</dbReference>
<evidence type="ECO:0000256" key="4">
    <source>
        <dbReference type="ARBA" id="ARBA00023163"/>
    </source>
</evidence>
<dbReference type="PANTHER" id="PTHR48019">
    <property type="entry name" value="SERUM RESPONSE FACTOR HOMOLOG"/>
    <property type="match status" value="1"/>
</dbReference>
<dbReference type="PROSITE" id="PS50066">
    <property type="entry name" value="MADS_BOX_2"/>
    <property type="match status" value="1"/>
</dbReference>
<evidence type="ECO:0000256" key="2">
    <source>
        <dbReference type="ARBA" id="ARBA00023015"/>
    </source>
</evidence>
<dbReference type="AlphaFoldDB" id="A0A2N9HFF9"/>
<dbReference type="SMART" id="SM00432">
    <property type="entry name" value="MADS"/>
    <property type="match status" value="1"/>
</dbReference>
<evidence type="ECO:0000259" key="6">
    <source>
        <dbReference type="PROSITE" id="PS50066"/>
    </source>
</evidence>
<comment type="subcellular location">
    <subcellularLocation>
        <location evidence="1">Nucleus</location>
    </subcellularLocation>
</comment>
<dbReference type="GO" id="GO:0046983">
    <property type="term" value="F:protein dimerization activity"/>
    <property type="evidence" value="ECO:0007669"/>
    <property type="project" value="InterPro"/>
</dbReference>
<dbReference type="Gene3D" id="3.40.1810.10">
    <property type="entry name" value="Transcription factor, MADS-box"/>
    <property type="match status" value="1"/>
</dbReference>
<dbReference type="EMBL" id="OIVN01003334">
    <property type="protein sequence ID" value="SPD10400.1"/>
    <property type="molecule type" value="Genomic_DNA"/>
</dbReference>
<keyword evidence="5" id="KW-0539">Nucleus</keyword>
<organism evidence="7">
    <name type="scientific">Fagus sylvatica</name>
    <name type="common">Beechnut</name>
    <dbReference type="NCBI Taxonomy" id="28930"/>
    <lineage>
        <taxon>Eukaryota</taxon>
        <taxon>Viridiplantae</taxon>
        <taxon>Streptophyta</taxon>
        <taxon>Embryophyta</taxon>
        <taxon>Tracheophyta</taxon>
        <taxon>Spermatophyta</taxon>
        <taxon>Magnoliopsida</taxon>
        <taxon>eudicotyledons</taxon>
        <taxon>Gunneridae</taxon>
        <taxon>Pentapetalae</taxon>
        <taxon>rosids</taxon>
        <taxon>fabids</taxon>
        <taxon>Fagales</taxon>
        <taxon>Fagaceae</taxon>
        <taxon>Fagus</taxon>
    </lineage>
</organism>
<keyword evidence="3" id="KW-0238">DNA-binding</keyword>
<dbReference type="PROSITE" id="PS00350">
    <property type="entry name" value="MADS_BOX_1"/>
    <property type="match status" value="1"/>
</dbReference>
<dbReference type="GO" id="GO:0045944">
    <property type="term" value="P:positive regulation of transcription by RNA polymerase II"/>
    <property type="evidence" value="ECO:0007669"/>
    <property type="project" value="InterPro"/>
</dbReference>
<protein>
    <recommendedName>
        <fullName evidence="6">MADS-box domain-containing protein</fullName>
    </recommendedName>
</protein>
<evidence type="ECO:0000256" key="1">
    <source>
        <dbReference type="ARBA" id="ARBA00004123"/>
    </source>
</evidence>
<keyword evidence="2" id="KW-0805">Transcription regulation</keyword>
<proteinExistence type="predicted"/>
<gene>
    <name evidence="7" type="ORF">FSB_LOCUS38282</name>
</gene>
<accession>A0A2N9HFF9</accession>
<dbReference type="InterPro" id="IPR036879">
    <property type="entry name" value="TF_MADSbox_sf"/>
</dbReference>
<sequence>MGRRKVVLKRIEDKSSRQVTFSKRRSGLMKKARELSVLCDVEVALLVFSSRGKLYEFCGGNRHALQLPYPYILLFLL</sequence>
<reference evidence="7" key="1">
    <citation type="submission" date="2018-02" db="EMBL/GenBank/DDBJ databases">
        <authorList>
            <person name="Cohen D.B."/>
            <person name="Kent A.D."/>
        </authorList>
    </citation>
    <scope>NUCLEOTIDE SEQUENCE</scope>
</reference>
<feature type="domain" description="MADS-box" evidence="6">
    <location>
        <begin position="1"/>
        <end position="61"/>
    </location>
</feature>
<dbReference type="PRINTS" id="PR00404">
    <property type="entry name" value="MADSDOMAIN"/>
</dbReference>